<accession>A0ACD0P875</accession>
<keyword evidence="2" id="KW-1185">Reference proteome</keyword>
<sequence>MVASTAQSYSLNFPETDPLTTLDYDAKSRIWVLTFLAKDSPDNRLTHAFILKGLLPALDHVERQWDAITDDGSADGGAALITTCLTDPKSKIYSNGLDLEKAMKDPDFFDEVLFKLYEKLLTFPIPTIASIGGHAFAGGFGLVAAHDYRVMNGARGYLCMNEIDFGAQIPAGLMASITSKVASPTVTRKIFLEGHRLSATEAKQDGVVDLVATAEEGYEGPAGTLKLAKELAEKVKVKASRDAWGSQKLVLYAPQIAILRTKHEHYMAKL</sequence>
<dbReference type="Proteomes" id="UP000245626">
    <property type="component" value="Unassembled WGS sequence"/>
</dbReference>
<dbReference type="EMBL" id="KZ819692">
    <property type="protein sequence ID" value="PWN54202.1"/>
    <property type="molecule type" value="Genomic_DNA"/>
</dbReference>
<proteinExistence type="predicted"/>
<reference evidence="1 2" key="1">
    <citation type="journal article" date="2018" name="Mol. Biol. Evol.">
        <title>Broad Genomic Sampling Reveals a Smut Pathogenic Ancestry of the Fungal Clade Ustilaginomycotina.</title>
        <authorList>
            <person name="Kijpornyongpan T."/>
            <person name="Mondo S.J."/>
            <person name="Barry K."/>
            <person name="Sandor L."/>
            <person name="Lee J."/>
            <person name="Lipzen A."/>
            <person name="Pangilinan J."/>
            <person name="LaButti K."/>
            <person name="Hainaut M."/>
            <person name="Henrissat B."/>
            <person name="Grigoriev I.V."/>
            <person name="Spatafora J.W."/>
            <person name="Aime M.C."/>
        </authorList>
    </citation>
    <scope>NUCLEOTIDE SEQUENCE [LARGE SCALE GENOMIC DNA]</scope>
    <source>
        <strain evidence="1 2">SA 807</strain>
    </source>
</reference>
<evidence type="ECO:0000313" key="2">
    <source>
        <dbReference type="Proteomes" id="UP000245626"/>
    </source>
</evidence>
<organism evidence="1 2">
    <name type="scientific">Violaceomyces palustris</name>
    <dbReference type="NCBI Taxonomy" id="1673888"/>
    <lineage>
        <taxon>Eukaryota</taxon>
        <taxon>Fungi</taxon>
        <taxon>Dikarya</taxon>
        <taxon>Basidiomycota</taxon>
        <taxon>Ustilaginomycotina</taxon>
        <taxon>Ustilaginomycetes</taxon>
        <taxon>Violaceomycetales</taxon>
        <taxon>Violaceomycetaceae</taxon>
        <taxon>Violaceomyces</taxon>
    </lineage>
</organism>
<gene>
    <name evidence="1" type="ORF">IE53DRAFT_383226</name>
</gene>
<protein>
    <submittedName>
        <fullName evidence="1">ClpP/crotonase</fullName>
    </submittedName>
</protein>
<name>A0ACD0P875_9BASI</name>
<evidence type="ECO:0000313" key="1">
    <source>
        <dbReference type="EMBL" id="PWN54202.1"/>
    </source>
</evidence>